<evidence type="ECO:0000313" key="4">
    <source>
        <dbReference type="Proteomes" id="UP000295136"/>
    </source>
</evidence>
<dbReference type="Proteomes" id="UP000295136">
    <property type="component" value="Unassembled WGS sequence"/>
</dbReference>
<keyword evidence="2" id="KW-0732">Signal</keyword>
<dbReference type="AlphaFoldDB" id="A0A4R5FTQ0"/>
<name>A0A4R5FTQ0_9ACTN</name>
<reference evidence="3 4" key="1">
    <citation type="submission" date="2019-03" db="EMBL/GenBank/DDBJ databases">
        <title>Draft genome sequences of novel Actinobacteria.</title>
        <authorList>
            <person name="Sahin N."/>
            <person name="Ay H."/>
            <person name="Saygin H."/>
        </authorList>
    </citation>
    <scope>NUCLEOTIDE SEQUENCE [LARGE SCALE GENOMIC DNA]</scope>
    <source>
        <strain evidence="3 4">6K102</strain>
    </source>
</reference>
<evidence type="ECO:0000313" key="3">
    <source>
        <dbReference type="EMBL" id="TDE56456.1"/>
    </source>
</evidence>
<dbReference type="RefSeq" id="WP_132630135.1">
    <property type="nucleotide sequence ID" value="NZ_SMLD01000020.1"/>
</dbReference>
<comment type="caution">
    <text evidence="3">The sequence shown here is derived from an EMBL/GenBank/DDBJ whole genome shotgun (WGS) entry which is preliminary data.</text>
</comment>
<evidence type="ECO:0000256" key="1">
    <source>
        <dbReference type="SAM" id="MobiDB-lite"/>
    </source>
</evidence>
<feature type="chain" id="PRO_5020623777" evidence="2">
    <location>
        <begin position="30"/>
        <end position="63"/>
    </location>
</feature>
<organism evidence="3 4">
    <name type="scientific">Nonomuraea mesophila</name>
    <dbReference type="NCBI Taxonomy" id="2530382"/>
    <lineage>
        <taxon>Bacteria</taxon>
        <taxon>Bacillati</taxon>
        <taxon>Actinomycetota</taxon>
        <taxon>Actinomycetes</taxon>
        <taxon>Streptosporangiales</taxon>
        <taxon>Streptosporangiaceae</taxon>
        <taxon>Nonomuraea</taxon>
    </lineage>
</organism>
<dbReference type="EMBL" id="SMLD01000020">
    <property type="protein sequence ID" value="TDE56456.1"/>
    <property type="molecule type" value="Genomic_DNA"/>
</dbReference>
<accession>A0A4R5FTQ0</accession>
<feature type="signal peptide" evidence="2">
    <location>
        <begin position="1"/>
        <end position="29"/>
    </location>
</feature>
<evidence type="ECO:0000256" key="2">
    <source>
        <dbReference type="SAM" id="SignalP"/>
    </source>
</evidence>
<gene>
    <name evidence="3" type="ORF">E1295_10955</name>
</gene>
<feature type="non-terminal residue" evidence="3">
    <location>
        <position position="63"/>
    </location>
</feature>
<keyword evidence="4" id="KW-1185">Reference proteome</keyword>
<feature type="region of interest" description="Disordered" evidence="1">
    <location>
        <begin position="26"/>
        <end position="63"/>
    </location>
</feature>
<sequence length="63" mass="6943">MNALKKLLTGLPAIIVMIPVSLMATPASAAPPTDPEYPWRQDHWPQTQPWQVDAPDDAQALHT</sequence>
<proteinExistence type="predicted"/>
<protein>
    <submittedName>
        <fullName evidence="3">Uncharacterized protein</fullName>
    </submittedName>
</protein>